<keyword evidence="1" id="KW-0677">Repeat</keyword>
<keyword evidence="6" id="KW-1185">Reference proteome</keyword>
<dbReference type="Proteomes" id="UP001610563">
    <property type="component" value="Unassembled WGS sequence"/>
</dbReference>
<dbReference type="PANTHER" id="PTHR24189:SF50">
    <property type="entry name" value="ANKYRIN REPEAT AND SOCS BOX PROTEIN 2"/>
    <property type="match status" value="1"/>
</dbReference>
<dbReference type="InterPro" id="IPR002110">
    <property type="entry name" value="Ankyrin_rpt"/>
</dbReference>
<dbReference type="EMBL" id="JBFTWV010000061">
    <property type="protein sequence ID" value="KAL2793179.1"/>
    <property type="molecule type" value="Genomic_DNA"/>
</dbReference>
<dbReference type="SMART" id="SM00248">
    <property type="entry name" value="ANK"/>
    <property type="match status" value="13"/>
</dbReference>
<dbReference type="PROSITE" id="PS50088">
    <property type="entry name" value="ANK_REPEAT"/>
    <property type="match status" value="3"/>
</dbReference>
<evidence type="ECO:0000256" key="2">
    <source>
        <dbReference type="ARBA" id="ARBA00023043"/>
    </source>
</evidence>
<evidence type="ECO:0000256" key="3">
    <source>
        <dbReference type="PROSITE-ProRule" id="PRU00023"/>
    </source>
</evidence>
<feature type="repeat" description="ANK" evidence="3">
    <location>
        <begin position="226"/>
        <end position="258"/>
    </location>
</feature>
<comment type="caution">
    <text evidence="5">The sequence shown here is derived from an EMBL/GenBank/DDBJ whole genome shotgun (WGS) entry which is preliminary data.</text>
</comment>
<dbReference type="PROSITE" id="PS50297">
    <property type="entry name" value="ANK_REP_REGION"/>
    <property type="match status" value="1"/>
</dbReference>
<accession>A0ABR4G2D7</accession>
<keyword evidence="2 3" id="KW-0040">ANK repeat</keyword>
<dbReference type="InterPro" id="IPR036770">
    <property type="entry name" value="Ankyrin_rpt-contain_sf"/>
</dbReference>
<dbReference type="InterPro" id="IPR050745">
    <property type="entry name" value="Multifunctional_regulatory"/>
</dbReference>
<organism evidence="5 6">
    <name type="scientific">Aspergillus keveii</name>
    <dbReference type="NCBI Taxonomy" id="714993"/>
    <lineage>
        <taxon>Eukaryota</taxon>
        <taxon>Fungi</taxon>
        <taxon>Dikarya</taxon>
        <taxon>Ascomycota</taxon>
        <taxon>Pezizomycotina</taxon>
        <taxon>Eurotiomycetes</taxon>
        <taxon>Eurotiomycetidae</taxon>
        <taxon>Eurotiales</taxon>
        <taxon>Aspergillaceae</taxon>
        <taxon>Aspergillus</taxon>
        <taxon>Aspergillus subgen. Nidulantes</taxon>
    </lineage>
</organism>
<keyword evidence="4" id="KW-0175">Coiled coil</keyword>
<evidence type="ECO:0008006" key="7">
    <source>
        <dbReference type="Google" id="ProtNLM"/>
    </source>
</evidence>
<dbReference type="Gene3D" id="1.25.40.20">
    <property type="entry name" value="Ankyrin repeat-containing domain"/>
    <property type="match status" value="4"/>
</dbReference>
<name>A0ABR4G2D7_9EURO</name>
<feature type="coiled-coil region" evidence="4">
    <location>
        <begin position="1407"/>
        <end position="1459"/>
    </location>
</feature>
<sequence length="1559" mass="172266">MPHSGRDEEWLRAQLHDLGVLHLEDKHLEPLCSTLSETWSQTEEDQAAFLLIQASEVRRNGEVKTLTTGGKVKPSKWAFEDFETVLKQIVGSNSVSVGVIARILLWLKEHQPRKARRGSLNLRKSVTDDEIRSLLCSLVTTALTQKQYDQVRLLAHSACAAGHRAVVSLALPTVIRMNDTEAVQIIIEEGAEPNSCPEVFMECVAEGKLDFIRLLVRSQRGVSEAITTNALPAAVELGNVEMFQLLLAHGADADFKEGFALKHAIDVSRSDIVIMLLLCANPPSEATLASMVSHVWSEPIIFPSRRGQFIELLLNGGARGNDVDVVLSSAVEQRWGEMVELLMDKGTPISCCKGQAYRKAIHALDYEMLHILDGDKLGANLATDIFGSLYTTQNGARISPQDWWKLATLLLAQGAAGDVVHEALVNRVNVWDLKSVKLLLVYSASVDYNDGRALDIAVKNGEMDYIVTILHHKPKVETLNTVFQSVTQLPQGFQVDITRKLLEAGATGVAVDEVLAFALTTPICQRDHQFIEVLVEGKANVGQKDGFFIREVVRDGDLETLQILLRGDFPTAIAFSCIPLAMDLSERQRYRILQILLDHGVRGGPIVAQALIDSIDETSPSALAVAELLLKTGVASTAYSEGKAFQKAITYRGLEFLQLLVQFNQLAESEFCSCLVLAIGLPRNEMRVKKVELLLTAKVNMSAANWYTALKHEMSCLQRDGEKLSLVLPLLLDAGADVNHNGGQVICDSIDMDIFEAFKLYLGRPLSAESHEIVFIRAAIYTVSTSDLRYMEWLLKFETPHDLLNRALIVSAEKGEKMKDLSRVLLENGACPSRDNGAALCQAIESRYYHPSVIELFLRHSPSGEAIAASLKRAYDALQGQERLAAVNLLLTSEKPKEALDELLLKAVQEESSDPYLLKSLLRANASALYNDGECILYAVLKNDIGSLEILQPYFINERATVSRVFKTAWRKGARAESHEATLSVLLKAGATGKTPSVALVNTIETFESSKKSLQLILDLLDAGADVNYDHGSSLVKAAAKGNARVLTELFTASPSQKNMTRAFPKIFTSGVDSQALTELIHAFCSHSAKPDLMASSKPILHLLLENYPNEKDLLKYLIDAGCPADTPVETSRGTYLSLLCWALAESKTKMSDDIINTLLTAGADANYKTRSGHTPLGIAISTSRRQAIASLLRHGADPTVLYGTTSPKSLLHLAVTTESPAIVRLIMLASPVVNDGALHYAAREVNVEIMAILLIEGNSRDYAYSGCEGRTALAELCLKGDGTKPQPELVRTMTLLSDSRNLMKRSNGKSALHLALDNKRNATAMTQALLDSGMGDYVNDEFNLYEEDGLVYSPLAYVSKGRNKASALLYRESLLKLLKQFGCKDRFWAVEGKPQPSDVINPPEEIARILAEKKDHERMLARIRDQSETAQAVIAAQHELLLKNEQKLSKERSKVEKEAEARHQKMVASRHSAELAHIQNLAQQVDLGYYSSSDNSLAQYATFERERRQAELEHLTKQQKLITAAYKERAEIDQKNREANAREMRRLRELWYEVDPWD</sequence>
<evidence type="ECO:0000313" key="6">
    <source>
        <dbReference type="Proteomes" id="UP001610563"/>
    </source>
</evidence>
<evidence type="ECO:0000256" key="1">
    <source>
        <dbReference type="ARBA" id="ARBA00022737"/>
    </source>
</evidence>
<feature type="repeat" description="ANK" evidence="3">
    <location>
        <begin position="1172"/>
        <end position="1204"/>
    </location>
</feature>
<feature type="repeat" description="ANK" evidence="3">
    <location>
        <begin position="1308"/>
        <end position="1342"/>
    </location>
</feature>
<evidence type="ECO:0000256" key="4">
    <source>
        <dbReference type="SAM" id="Coils"/>
    </source>
</evidence>
<reference evidence="5 6" key="1">
    <citation type="submission" date="2024-07" db="EMBL/GenBank/DDBJ databases">
        <title>Section-level genome sequencing and comparative genomics of Aspergillus sections Usti and Cavernicolus.</title>
        <authorList>
            <consortium name="Lawrence Berkeley National Laboratory"/>
            <person name="Nybo J.L."/>
            <person name="Vesth T.C."/>
            <person name="Theobald S."/>
            <person name="Frisvad J.C."/>
            <person name="Larsen T.O."/>
            <person name="Kjaerboelling I."/>
            <person name="Rothschild-Mancinelli K."/>
            <person name="Lyhne E.K."/>
            <person name="Kogle M.E."/>
            <person name="Barry K."/>
            <person name="Clum A."/>
            <person name="Na H."/>
            <person name="Ledsgaard L."/>
            <person name="Lin J."/>
            <person name="Lipzen A."/>
            <person name="Kuo A."/>
            <person name="Riley R."/>
            <person name="Mondo S."/>
            <person name="Labutti K."/>
            <person name="Haridas S."/>
            <person name="Pangalinan J."/>
            <person name="Salamov A.A."/>
            <person name="Simmons B.A."/>
            <person name="Magnuson J.K."/>
            <person name="Chen J."/>
            <person name="Drula E."/>
            <person name="Henrissat B."/>
            <person name="Wiebenga A."/>
            <person name="Lubbers R.J."/>
            <person name="Gomes A.C."/>
            <person name="Makela M.R."/>
            <person name="Stajich J."/>
            <person name="Grigoriev I.V."/>
            <person name="Mortensen U.H."/>
            <person name="De Vries R.P."/>
            <person name="Baker S.E."/>
            <person name="Andersen M.R."/>
        </authorList>
    </citation>
    <scope>NUCLEOTIDE SEQUENCE [LARGE SCALE GENOMIC DNA]</scope>
    <source>
        <strain evidence="5 6">CBS 209.92</strain>
    </source>
</reference>
<gene>
    <name evidence="5" type="ORF">BJX66DRAFT_232112</name>
</gene>
<evidence type="ECO:0000313" key="5">
    <source>
        <dbReference type="EMBL" id="KAL2793179.1"/>
    </source>
</evidence>
<dbReference type="PANTHER" id="PTHR24189">
    <property type="entry name" value="MYOTROPHIN"/>
    <property type="match status" value="1"/>
</dbReference>
<proteinExistence type="predicted"/>
<dbReference type="Pfam" id="PF12796">
    <property type="entry name" value="Ank_2"/>
    <property type="match status" value="1"/>
</dbReference>
<dbReference type="SUPFAM" id="SSF48403">
    <property type="entry name" value="Ankyrin repeat"/>
    <property type="match status" value="3"/>
</dbReference>
<protein>
    <recommendedName>
        <fullName evidence="7">Ankyrin repeat containing protein</fullName>
    </recommendedName>
</protein>